<feature type="region of interest" description="Disordered" evidence="1">
    <location>
        <begin position="42"/>
        <end position="63"/>
    </location>
</feature>
<comment type="caution">
    <text evidence="2">The sequence shown here is derived from an EMBL/GenBank/DDBJ whole genome shotgun (WGS) entry which is preliminary data.</text>
</comment>
<reference evidence="2 3" key="1">
    <citation type="submission" date="2024-02" db="EMBL/GenBank/DDBJ databases">
        <title>A draft genome for the cacao thread blight pathogen Marasmius crinis-equi.</title>
        <authorList>
            <person name="Cohen S.P."/>
            <person name="Baruah I.K."/>
            <person name="Amoako-Attah I."/>
            <person name="Bukari Y."/>
            <person name="Meinhardt L.W."/>
            <person name="Bailey B.A."/>
        </authorList>
    </citation>
    <scope>NUCLEOTIDE SEQUENCE [LARGE SCALE GENOMIC DNA]</scope>
    <source>
        <strain evidence="2 3">GH-76</strain>
    </source>
</reference>
<protein>
    <submittedName>
        <fullName evidence="2">Uncharacterized protein</fullName>
    </submittedName>
</protein>
<gene>
    <name evidence="2" type="ORF">V5O48_001125</name>
</gene>
<dbReference type="EMBL" id="JBAHYK010000020">
    <property type="protein sequence ID" value="KAL0580931.1"/>
    <property type="molecule type" value="Genomic_DNA"/>
</dbReference>
<feature type="region of interest" description="Disordered" evidence="1">
    <location>
        <begin position="130"/>
        <end position="178"/>
    </location>
</feature>
<evidence type="ECO:0000256" key="1">
    <source>
        <dbReference type="SAM" id="MobiDB-lite"/>
    </source>
</evidence>
<accession>A0ABR3FZI6</accession>
<feature type="region of interest" description="Disordered" evidence="1">
    <location>
        <begin position="1"/>
        <end position="29"/>
    </location>
</feature>
<proteinExistence type="predicted"/>
<feature type="compositionally biased region" description="Low complexity" evidence="1">
    <location>
        <begin position="147"/>
        <end position="177"/>
    </location>
</feature>
<sequence>MEENYWEHAPGYRDEQRNQTLASSGHYSQGNEYFSAVYTESRTYGSQATTSGQPSPNPVDPQLYSYYERYGGVHPPTPNTYDGSQQSDNQLVTNFRPLGYSYDHGHGFSAPEVPAETPANAAYHEYLGSVSNAEQGGSGNSPFNRWSPSPVEPSVDEPPAGVLPSGSAGSSTSQFSAVPLPDPIERLIVGSQANIEASVSKRKKQPKYFCDVPGCPSQGFTQKHNLECKSNRPSG</sequence>
<feature type="compositionally biased region" description="Polar residues" evidence="1">
    <location>
        <begin position="42"/>
        <end position="54"/>
    </location>
</feature>
<feature type="region of interest" description="Disordered" evidence="1">
    <location>
        <begin position="68"/>
        <end position="87"/>
    </location>
</feature>
<dbReference type="Proteomes" id="UP001465976">
    <property type="component" value="Unassembled WGS sequence"/>
</dbReference>
<name>A0ABR3FZI6_9AGAR</name>
<evidence type="ECO:0000313" key="3">
    <source>
        <dbReference type="Proteomes" id="UP001465976"/>
    </source>
</evidence>
<feature type="compositionally biased region" description="Polar residues" evidence="1">
    <location>
        <begin position="130"/>
        <end position="146"/>
    </location>
</feature>
<keyword evidence="3" id="KW-1185">Reference proteome</keyword>
<feature type="compositionally biased region" description="Polar residues" evidence="1">
    <location>
        <begin position="18"/>
        <end position="29"/>
    </location>
</feature>
<evidence type="ECO:0000313" key="2">
    <source>
        <dbReference type="EMBL" id="KAL0580931.1"/>
    </source>
</evidence>
<organism evidence="2 3">
    <name type="scientific">Marasmius crinis-equi</name>
    <dbReference type="NCBI Taxonomy" id="585013"/>
    <lineage>
        <taxon>Eukaryota</taxon>
        <taxon>Fungi</taxon>
        <taxon>Dikarya</taxon>
        <taxon>Basidiomycota</taxon>
        <taxon>Agaricomycotina</taxon>
        <taxon>Agaricomycetes</taxon>
        <taxon>Agaricomycetidae</taxon>
        <taxon>Agaricales</taxon>
        <taxon>Marasmiineae</taxon>
        <taxon>Marasmiaceae</taxon>
        <taxon>Marasmius</taxon>
    </lineage>
</organism>